<feature type="domain" description="Bacterial repeat" evidence="2">
    <location>
        <begin position="1036"/>
        <end position="1097"/>
    </location>
</feature>
<feature type="non-terminal residue" evidence="3">
    <location>
        <position position="1215"/>
    </location>
</feature>
<evidence type="ECO:0000256" key="1">
    <source>
        <dbReference type="SAM" id="SignalP"/>
    </source>
</evidence>
<dbReference type="InterPro" id="IPR044060">
    <property type="entry name" value="Bacterial_rp_domain"/>
</dbReference>
<protein>
    <recommendedName>
        <fullName evidence="2">Bacterial repeat domain-containing protein</fullName>
    </recommendedName>
</protein>
<dbReference type="AlphaFoldDB" id="A0A844DHY4"/>
<reference evidence="3 4" key="1">
    <citation type="journal article" date="2019" name="Nat. Med.">
        <title>A library of human gut bacterial isolates paired with longitudinal multiomics data enables mechanistic microbiome research.</title>
        <authorList>
            <person name="Poyet M."/>
            <person name="Groussin M."/>
            <person name="Gibbons S.M."/>
            <person name="Avila-Pacheco J."/>
            <person name="Jiang X."/>
            <person name="Kearney S.M."/>
            <person name="Perrotta A.R."/>
            <person name="Berdy B."/>
            <person name="Zhao S."/>
            <person name="Lieberman T.D."/>
            <person name="Swanson P.K."/>
            <person name="Smith M."/>
            <person name="Roesemann S."/>
            <person name="Alexander J.E."/>
            <person name="Rich S.A."/>
            <person name="Livny J."/>
            <person name="Vlamakis H."/>
            <person name="Clish C."/>
            <person name="Bullock K."/>
            <person name="Deik A."/>
            <person name="Scott J."/>
            <person name="Pierce K.A."/>
            <person name="Xavier R.J."/>
            <person name="Alm E.J."/>
        </authorList>
    </citation>
    <scope>NUCLEOTIDE SEQUENCE [LARGE SCALE GENOMIC DNA]</scope>
    <source>
        <strain evidence="3 4">BIOML-B1</strain>
    </source>
</reference>
<name>A0A844DHY4_9FIRM</name>
<evidence type="ECO:0000313" key="4">
    <source>
        <dbReference type="Proteomes" id="UP000462091"/>
    </source>
</evidence>
<evidence type="ECO:0000313" key="3">
    <source>
        <dbReference type="EMBL" id="MSC52011.1"/>
    </source>
</evidence>
<feature type="signal peptide" evidence="1">
    <location>
        <begin position="1"/>
        <end position="25"/>
    </location>
</feature>
<dbReference type="NCBIfam" id="TIGR02543">
    <property type="entry name" value="List_Bact_rpt"/>
    <property type="match status" value="1"/>
</dbReference>
<proteinExistence type="predicted"/>
<dbReference type="Pfam" id="PF18998">
    <property type="entry name" value="Flg_new_2"/>
    <property type="match status" value="2"/>
</dbReference>
<feature type="chain" id="PRO_5032817618" description="Bacterial repeat domain-containing protein" evidence="1">
    <location>
        <begin position="26"/>
        <end position="1215"/>
    </location>
</feature>
<keyword evidence="1" id="KW-0732">Signal</keyword>
<organism evidence="3 4">
    <name type="scientific">Faecalibacterium prausnitzii</name>
    <dbReference type="NCBI Taxonomy" id="853"/>
    <lineage>
        <taxon>Bacteria</taxon>
        <taxon>Bacillati</taxon>
        <taxon>Bacillota</taxon>
        <taxon>Clostridia</taxon>
        <taxon>Eubacteriales</taxon>
        <taxon>Oscillospiraceae</taxon>
        <taxon>Faecalibacterium</taxon>
    </lineage>
</organism>
<comment type="caution">
    <text evidence="3">The sequence shown here is derived from an EMBL/GenBank/DDBJ whole genome shotgun (WGS) entry which is preliminary data.</text>
</comment>
<dbReference type="Proteomes" id="UP000462091">
    <property type="component" value="Unassembled WGS sequence"/>
</dbReference>
<feature type="domain" description="Bacterial repeat" evidence="2">
    <location>
        <begin position="1123"/>
        <end position="1180"/>
    </location>
</feature>
<dbReference type="RefSeq" id="WP_341484104.1">
    <property type="nucleotide sequence ID" value="NZ_WKQM01000015.1"/>
</dbReference>
<accession>A0A844DHY4</accession>
<dbReference type="EMBL" id="WKQM01000015">
    <property type="protein sequence ID" value="MSC52011.1"/>
    <property type="molecule type" value="Genomic_DNA"/>
</dbReference>
<gene>
    <name evidence="3" type="ORF">GKE10_08845</name>
</gene>
<dbReference type="InterPro" id="IPR013378">
    <property type="entry name" value="InlB-like_B-rpt"/>
</dbReference>
<sequence>MKKRIVSMILALSMVLSILPVSAFADAGAGFSSAAAEETNSITYSSEEEHEAVGKNSETNNQVVKIEVGTNGLPKAASGTGWSYDETTGLTITGTGSEDTEYILDGTVSCNVTVKNANSHTVYLLDGTVTGTLLIEADNMYGVRVLGGSYADVQLNLGTIDGGTYDKLTENGGNVRGGFFRDISGLSADTQQQAHQLLLPENCTLNGQKETKIYIIKKYNYSGNGNDLELVVESDTGCDVWAVASTGGSVMALPAGTQNYAFTYFDSTIATISISADGKTLSASFNMIPAQNGAPMKLVPMALGATELRFNNEGQPDLTDVTYVDSLDTDAKLHRVYMGNGWGYNCYPNDSSNESTLQILNQGGANFDFSALSDVPINCYVEITNANITGGEFGENGRLTITSGKISGGTFHNVSAGINSINGNSAVEITGGTFDSLFCNGSCSIANAVIQSCNFNTYGNNTYTISDTVLGELPDGIQKLLPAGQQLSTLVVRNGGVTAMNGRTLPLSTNTIYLVGAGSAELTLNTDVLSINDAPVENYNANTSADGKVLRITGKNDGAKIFVNKSTNPSDLKPLRITEKGLPDLTGVTGVPMSGEGMTANLYEGLGWKYATMEENGRTRAALYITTPDGNPVDLSSDTINPYHKAIAVEQITFANVTVTGIVAEGSVGAENTIIQDGTFQKDVYMDENSTIAGGTFQDVVRAYGKITGGSFIAEVQLNQNSEVTGGVFHDVQLPSYATEKTVIQNAVILGSLKTDSDSKAAISNTVSCGYIESRFLAAGQQQSKLMMTDGTVERLNDYAAATDAVYLIGNVKAEIRFSNAVTNINGEDVSAYNGAQLSADGKTLTLTAKNDGEPIVVNMATTGKLPFSSLSKSDFTVSGTIEHQTVKSSKDGVGKLSLVYVRTYDNEVFETYPAGADMYGLYKQRIVAQEGDKYTEGSLDIGEVVRRYQPKLDDFEYDPKTQTATYKGPMYFDDAPLYSIRYVPEDGSFPSVTKPTKAGTYSVDIVVDSSDHYVGNQYEVDTYTVSESKYTLTVDDKSTEHVAGEKLSFTADEKDGYTFTGWKVTGLPTDVDTTKATISFTMPANNVTLKAQYTENAPKTYKLDVTDAQVTLKDGSAVADLTAVSVGTELKATADEDTETSVFKSWNCTGLELTEEQSTARVVYFTMPDHDVNLKAEFVTPTNKLEVTDAKVTLKDGGAVADLTAVPVGTELKA</sequence>
<evidence type="ECO:0000259" key="2">
    <source>
        <dbReference type="Pfam" id="PF18998"/>
    </source>
</evidence>